<dbReference type="InterPro" id="IPR039331">
    <property type="entry name" value="PAPs-like"/>
</dbReference>
<dbReference type="InterPro" id="IPR003961">
    <property type="entry name" value="FN3_dom"/>
</dbReference>
<feature type="chain" id="PRO_5022693151" description="PhoD-like phosphatase" evidence="2">
    <location>
        <begin position="29"/>
        <end position="408"/>
    </location>
</feature>
<dbReference type="Pfam" id="PF00149">
    <property type="entry name" value="Metallophos"/>
    <property type="match status" value="1"/>
</dbReference>
<dbReference type="InterPro" id="IPR004843">
    <property type="entry name" value="Calcineurin-like_PHP"/>
</dbReference>
<feature type="domain" description="Calcineurin-like phosphoesterase" evidence="3">
    <location>
        <begin position="170"/>
        <end position="323"/>
    </location>
</feature>
<name>A0A5C6B688_9BACT</name>
<dbReference type="InterPro" id="IPR029052">
    <property type="entry name" value="Metallo-depent_PP-like"/>
</dbReference>
<evidence type="ECO:0000256" key="1">
    <source>
        <dbReference type="ARBA" id="ARBA00022729"/>
    </source>
</evidence>
<evidence type="ECO:0008006" key="7">
    <source>
        <dbReference type="Google" id="ProtNLM"/>
    </source>
</evidence>
<evidence type="ECO:0000256" key="2">
    <source>
        <dbReference type="SAM" id="SignalP"/>
    </source>
</evidence>
<dbReference type="GO" id="GO:0046872">
    <property type="term" value="F:metal ion binding"/>
    <property type="evidence" value="ECO:0007669"/>
    <property type="project" value="InterPro"/>
</dbReference>
<protein>
    <recommendedName>
        <fullName evidence="7">PhoD-like phosphatase</fullName>
    </recommendedName>
</protein>
<dbReference type="EMBL" id="SJPN01000001">
    <property type="protein sequence ID" value="TWU07470.1"/>
    <property type="molecule type" value="Genomic_DNA"/>
</dbReference>
<dbReference type="CDD" id="cd00063">
    <property type="entry name" value="FN3"/>
    <property type="match status" value="1"/>
</dbReference>
<comment type="caution">
    <text evidence="5">The sequence shown here is derived from an EMBL/GenBank/DDBJ whole genome shotgun (WGS) entry which is preliminary data.</text>
</comment>
<dbReference type="SUPFAM" id="SSF49363">
    <property type="entry name" value="Purple acid phosphatase, N-terminal domain"/>
    <property type="match status" value="1"/>
</dbReference>
<dbReference type="Gene3D" id="3.60.21.10">
    <property type="match status" value="1"/>
</dbReference>
<dbReference type="RefSeq" id="WP_146517691.1">
    <property type="nucleotide sequence ID" value="NZ_CP151726.1"/>
</dbReference>
<evidence type="ECO:0000259" key="3">
    <source>
        <dbReference type="Pfam" id="PF00149"/>
    </source>
</evidence>
<dbReference type="SUPFAM" id="SSF56300">
    <property type="entry name" value="Metallo-dependent phosphatases"/>
    <property type="match status" value="1"/>
</dbReference>
<dbReference type="InterPro" id="IPR008963">
    <property type="entry name" value="Purple_acid_Pase-like_N"/>
</dbReference>
<evidence type="ECO:0000313" key="6">
    <source>
        <dbReference type="Proteomes" id="UP000320176"/>
    </source>
</evidence>
<proteinExistence type="predicted"/>
<accession>A0A5C6B688</accession>
<sequence length="408" mass="45755" precursor="true">MRSLQTPRIPSATFALGMLLLWACAAKADARLDGTKPAQWRVTWTEEPSTKATVSWSTAAQGDSHTLRFREKEGDDEFSVQLAESGRYTGGDFELYYHHARLTDLKPATAYEIQMVSDTNESPIFYFVTAPATDREFSILHGGDSRSDQDARRRVNIMISEMVAQSHDNEILSDDILALAHGGDYIVSGNRMDLWSTWLSDHELTATPDGRLLPIIPARGNHDKGKPFNEVFGFPEDDLNYYSLSIGSQVKFITLNSETSTAGDQAKWLANELSQTRKSHRWLLVQYHRPVYPAVKTPHTALKSWVPLFERFNVDLVCEADGHVIKRTLPIRDGKPDETGVVYIGEGGLGVPQRSPKTDRWFVQSPGMADKGNHVFVLTFRKNVLEGKCVLEGGKLRDEFTRNARNGL</sequence>
<dbReference type="GO" id="GO:0003993">
    <property type="term" value="F:acid phosphatase activity"/>
    <property type="evidence" value="ECO:0007669"/>
    <property type="project" value="InterPro"/>
</dbReference>
<dbReference type="OrthoDB" id="9804511at2"/>
<dbReference type="Pfam" id="PF16656">
    <property type="entry name" value="Pur_ac_phosph_N"/>
    <property type="match status" value="1"/>
</dbReference>
<evidence type="ECO:0000313" key="5">
    <source>
        <dbReference type="EMBL" id="TWU07470.1"/>
    </source>
</evidence>
<dbReference type="Proteomes" id="UP000320176">
    <property type="component" value="Unassembled WGS sequence"/>
</dbReference>
<dbReference type="PANTHER" id="PTHR22953:SF153">
    <property type="entry name" value="PURPLE ACID PHOSPHATASE"/>
    <property type="match status" value="1"/>
</dbReference>
<reference evidence="5 6" key="1">
    <citation type="submission" date="2019-02" db="EMBL/GenBank/DDBJ databases">
        <title>Deep-cultivation of Planctomycetes and their phenomic and genomic characterization uncovers novel biology.</title>
        <authorList>
            <person name="Wiegand S."/>
            <person name="Jogler M."/>
            <person name="Boedeker C."/>
            <person name="Pinto D."/>
            <person name="Vollmers J."/>
            <person name="Rivas-Marin E."/>
            <person name="Kohn T."/>
            <person name="Peeters S.H."/>
            <person name="Heuer A."/>
            <person name="Rast P."/>
            <person name="Oberbeckmann S."/>
            <person name="Bunk B."/>
            <person name="Jeske O."/>
            <person name="Meyerdierks A."/>
            <person name="Storesund J.E."/>
            <person name="Kallscheuer N."/>
            <person name="Luecker S."/>
            <person name="Lage O.M."/>
            <person name="Pohl T."/>
            <person name="Merkel B.J."/>
            <person name="Hornburger P."/>
            <person name="Mueller R.-W."/>
            <person name="Bruemmer F."/>
            <person name="Labrenz M."/>
            <person name="Spormann A.M."/>
            <person name="Op Den Camp H."/>
            <person name="Overmann J."/>
            <person name="Amann R."/>
            <person name="Jetten M.S.M."/>
            <person name="Mascher T."/>
            <person name="Medema M.H."/>
            <person name="Devos D.P."/>
            <person name="Kaster A.-K."/>
            <person name="Ovreas L."/>
            <person name="Rohde M."/>
            <person name="Galperin M.Y."/>
            <person name="Jogler C."/>
        </authorList>
    </citation>
    <scope>NUCLEOTIDE SEQUENCE [LARGE SCALE GENOMIC DNA]</scope>
    <source>
        <strain evidence="5 6">Pla52n</strain>
    </source>
</reference>
<evidence type="ECO:0000259" key="4">
    <source>
        <dbReference type="Pfam" id="PF16656"/>
    </source>
</evidence>
<dbReference type="PANTHER" id="PTHR22953">
    <property type="entry name" value="ACID PHOSPHATASE RELATED"/>
    <property type="match status" value="1"/>
</dbReference>
<gene>
    <name evidence="5" type="ORF">Pla52n_00430</name>
</gene>
<dbReference type="AlphaFoldDB" id="A0A5C6B688"/>
<dbReference type="InterPro" id="IPR015914">
    <property type="entry name" value="PAPs_N"/>
</dbReference>
<keyword evidence="6" id="KW-1185">Reference proteome</keyword>
<feature type="signal peptide" evidence="2">
    <location>
        <begin position="1"/>
        <end position="28"/>
    </location>
</feature>
<feature type="domain" description="Purple acid phosphatase N-terminal" evidence="4">
    <location>
        <begin position="37"/>
        <end position="129"/>
    </location>
</feature>
<dbReference type="Gene3D" id="2.60.40.380">
    <property type="entry name" value="Purple acid phosphatase-like, N-terminal"/>
    <property type="match status" value="1"/>
</dbReference>
<organism evidence="5 6">
    <name type="scientific">Stieleria varia</name>
    <dbReference type="NCBI Taxonomy" id="2528005"/>
    <lineage>
        <taxon>Bacteria</taxon>
        <taxon>Pseudomonadati</taxon>
        <taxon>Planctomycetota</taxon>
        <taxon>Planctomycetia</taxon>
        <taxon>Pirellulales</taxon>
        <taxon>Pirellulaceae</taxon>
        <taxon>Stieleria</taxon>
    </lineage>
</organism>
<keyword evidence="1 2" id="KW-0732">Signal</keyword>